<dbReference type="InterPro" id="IPR021354">
    <property type="entry name" value="DUF2975"/>
</dbReference>
<dbReference type="EMBL" id="MRUL01000005">
    <property type="protein sequence ID" value="OON40121.1"/>
    <property type="molecule type" value="Genomic_DNA"/>
</dbReference>
<evidence type="ECO:0000313" key="2">
    <source>
        <dbReference type="EMBL" id="OON40121.1"/>
    </source>
</evidence>
<keyword evidence="1" id="KW-0812">Transmembrane</keyword>
<evidence type="ECO:0008006" key="4">
    <source>
        <dbReference type="Google" id="ProtNLM"/>
    </source>
</evidence>
<accession>A0A1S8YLY6</accession>
<keyword evidence="1" id="KW-1133">Transmembrane helix</keyword>
<dbReference type="RefSeq" id="WP_078002451.1">
    <property type="nucleotide sequence ID" value="NZ_MRUL01000005.1"/>
</dbReference>
<evidence type="ECO:0000313" key="3">
    <source>
        <dbReference type="Proteomes" id="UP000190667"/>
    </source>
</evidence>
<comment type="caution">
    <text evidence="2">The sequence shown here is derived from an EMBL/GenBank/DDBJ whole genome shotgun (WGS) entry which is preliminary data.</text>
</comment>
<dbReference type="Proteomes" id="UP000190667">
    <property type="component" value="Unassembled WGS sequence"/>
</dbReference>
<proteinExistence type="predicted"/>
<gene>
    <name evidence="2" type="ORF">BTJ39_09490</name>
</gene>
<feature type="transmembrane region" description="Helical" evidence="1">
    <location>
        <begin position="111"/>
        <end position="132"/>
    </location>
</feature>
<sequence>MKWETTHMDKGSKITFWCKLMESILLIALLSIPLFNQIAIALQSGDDIKLMGGMLYKECERLSGGAPYTITSAVIVFFGDVIFSIILWQFRQIFKNIRSGKIFTKNQTKRISVSGWCFIALSIYSITINLLISLIQSTDEITNYYITLDDLIYFPVGVGLVICSYVLHLATVMKEEQELVI</sequence>
<protein>
    <recommendedName>
        <fullName evidence="4">DUF2975 domain-containing protein</fullName>
    </recommendedName>
</protein>
<keyword evidence="3" id="KW-1185">Reference proteome</keyword>
<dbReference type="OrthoDB" id="6631448at2"/>
<evidence type="ECO:0000256" key="1">
    <source>
        <dbReference type="SAM" id="Phobius"/>
    </source>
</evidence>
<reference evidence="2 3" key="1">
    <citation type="submission" date="2016-12" db="EMBL/GenBank/DDBJ databases">
        <title>Izhakiella australiana sp. nov. of genus Izhakiella isolated from Australian desert.</title>
        <authorList>
            <person name="Ji M."/>
        </authorList>
    </citation>
    <scope>NUCLEOTIDE SEQUENCE [LARGE SCALE GENOMIC DNA]</scope>
    <source>
        <strain evidence="2 3">D4N98</strain>
    </source>
</reference>
<keyword evidence="1" id="KW-0472">Membrane</keyword>
<feature type="transmembrane region" description="Helical" evidence="1">
    <location>
        <begin position="152"/>
        <end position="172"/>
    </location>
</feature>
<dbReference type="Pfam" id="PF11188">
    <property type="entry name" value="DUF2975"/>
    <property type="match status" value="1"/>
</dbReference>
<name>A0A1S8YLY6_9GAMM</name>
<organism evidence="2 3">
    <name type="scientific">Izhakiella australiensis</name>
    <dbReference type="NCBI Taxonomy" id="1926881"/>
    <lineage>
        <taxon>Bacteria</taxon>
        <taxon>Pseudomonadati</taxon>
        <taxon>Pseudomonadota</taxon>
        <taxon>Gammaproteobacteria</taxon>
        <taxon>Enterobacterales</taxon>
        <taxon>Erwiniaceae</taxon>
        <taxon>Izhakiella</taxon>
    </lineage>
</organism>
<dbReference type="AlphaFoldDB" id="A0A1S8YLY6"/>
<feature type="transmembrane region" description="Helical" evidence="1">
    <location>
        <begin position="65"/>
        <end position="90"/>
    </location>
</feature>